<comment type="caution">
    <text evidence="1">The sequence shown here is derived from an EMBL/GenBank/DDBJ whole genome shotgun (WGS) entry which is preliminary data.</text>
</comment>
<sequence>MRFRIRWSIRYLLLLVLISAVAFYIKQREPFSTSSYSIKYDVLYSTDRESPIGFGMIGWRTSGPVTDANFAYIVVNPRHRLSGPNESLEWKGNVPYFCGRKAWPRRDTFVLAIKQDEALVFFDEITDQETTDLFKWNWTGTSEQYSDALWRVVEDLEADGRLKSRN</sequence>
<evidence type="ECO:0000313" key="1">
    <source>
        <dbReference type="EMBL" id="TWU67042.1"/>
    </source>
</evidence>
<accession>A0A5C6FVC2</accession>
<evidence type="ECO:0000313" key="2">
    <source>
        <dbReference type="Proteomes" id="UP000316476"/>
    </source>
</evidence>
<dbReference type="EMBL" id="SJPZ01000001">
    <property type="protein sequence ID" value="TWU67042.1"/>
    <property type="molecule type" value="Genomic_DNA"/>
</dbReference>
<organism evidence="1 2">
    <name type="scientific">Crateriforma conspicua</name>
    <dbReference type="NCBI Taxonomy" id="2527996"/>
    <lineage>
        <taxon>Bacteria</taxon>
        <taxon>Pseudomonadati</taxon>
        <taxon>Planctomycetota</taxon>
        <taxon>Planctomycetia</taxon>
        <taxon>Planctomycetales</taxon>
        <taxon>Planctomycetaceae</taxon>
        <taxon>Crateriforma</taxon>
    </lineage>
</organism>
<name>A0A5C6FVC2_9PLAN</name>
<gene>
    <name evidence="1" type="ORF">V7x_26140</name>
</gene>
<proteinExistence type="predicted"/>
<protein>
    <submittedName>
        <fullName evidence="1">Uncharacterized protein</fullName>
    </submittedName>
</protein>
<dbReference type="AlphaFoldDB" id="A0A5C6FVC2"/>
<reference evidence="1 2" key="1">
    <citation type="submission" date="2019-02" db="EMBL/GenBank/DDBJ databases">
        <title>Deep-cultivation of Planctomycetes and their phenomic and genomic characterization uncovers novel biology.</title>
        <authorList>
            <person name="Wiegand S."/>
            <person name="Jogler M."/>
            <person name="Boedeker C."/>
            <person name="Pinto D."/>
            <person name="Vollmers J."/>
            <person name="Rivas-Marin E."/>
            <person name="Kohn T."/>
            <person name="Peeters S.H."/>
            <person name="Heuer A."/>
            <person name="Rast P."/>
            <person name="Oberbeckmann S."/>
            <person name="Bunk B."/>
            <person name="Jeske O."/>
            <person name="Meyerdierks A."/>
            <person name="Storesund J.E."/>
            <person name="Kallscheuer N."/>
            <person name="Luecker S."/>
            <person name="Lage O.M."/>
            <person name="Pohl T."/>
            <person name="Merkel B.J."/>
            <person name="Hornburger P."/>
            <person name="Mueller R.-W."/>
            <person name="Bruemmer F."/>
            <person name="Labrenz M."/>
            <person name="Spormann A.M."/>
            <person name="Op Den Camp H."/>
            <person name="Overmann J."/>
            <person name="Amann R."/>
            <person name="Jetten M.S.M."/>
            <person name="Mascher T."/>
            <person name="Medema M.H."/>
            <person name="Devos D.P."/>
            <person name="Kaster A.-K."/>
            <person name="Ovreas L."/>
            <person name="Rohde M."/>
            <person name="Galperin M.Y."/>
            <person name="Jogler C."/>
        </authorList>
    </citation>
    <scope>NUCLEOTIDE SEQUENCE [LARGE SCALE GENOMIC DNA]</scope>
    <source>
        <strain evidence="1 2">V7</strain>
    </source>
</reference>
<dbReference type="Proteomes" id="UP000316476">
    <property type="component" value="Unassembled WGS sequence"/>
</dbReference>